<sequence>MKTTTAAWTAALAVMSMSGQYTKAEAAPAPRQEDQEQERPKYYYPKHVKREAPFTNTSSISTTSSTAAASSSPLLIEPTSASPPFSSPAPPAAQSQDVGYLFSLWKSMLGQELPQTANTVLTTTFGEGSPLTATATITYTETSSPASSLPLASSISMYSYVAPLSYLAPTAYSTSTFSSSSTAPSQQHGPVIFVKHFVVCGTEQQQQYCKRRQCFELHYLEHFLVAYIHILIFFACQHHFFISDRIHEHDKQLFICTNELCKYHVRINISTRKLRCIHQ</sequence>
<accession>A0AAN7YC18</accession>
<feature type="chain" id="PRO_5042819577" evidence="3">
    <location>
        <begin position="27"/>
        <end position="279"/>
    </location>
</feature>
<evidence type="ECO:0000313" key="5">
    <source>
        <dbReference type="Proteomes" id="UP001310890"/>
    </source>
</evidence>
<dbReference type="AlphaFoldDB" id="A0AAN7YC18"/>
<dbReference type="EMBL" id="JAVRRL010000107">
    <property type="protein sequence ID" value="KAK5107769.1"/>
    <property type="molecule type" value="Genomic_DNA"/>
</dbReference>
<evidence type="ECO:0000313" key="4">
    <source>
        <dbReference type="EMBL" id="KAK5107769.1"/>
    </source>
</evidence>
<keyword evidence="2" id="KW-0472">Membrane</keyword>
<feature type="compositionally biased region" description="Basic and acidic residues" evidence="1">
    <location>
        <begin position="31"/>
        <end position="41"/>
    </location>
</feature>
<keyword evidence="3" id="KW-0732">Signal</keyword>
<name>A0AAN7YC18_9PEZI</name>
<feature type="compositionally biased region" description="Low complexity" evidence="1">
    <location>
        <begin position="57"/>
        <end position="84"/>
    </location>
</feature>
<protein>
    <submittedName>
        <fullName evidence="4">Uncharacterized protein</fullName>
    </submittedName>
</protein>
<organism evidence="4 5">
    <name type="scientific">Meristemomyces frigidus</name>
    <dbReference type="NCBI Taxonomy" id="1508187"/>
    <lineage>
        <taxon>Eukaryota</taxon>
        <taxon>Fungi</taxon>
        <taxon>Dikarya</taxon>
        <taxon>Ascomycota</taxon>
        <taxon>Pezizomycotina</taxon>
        <taxon>Dothideomycetes</taxon>
        <taxon>Dothideomycetidae</taxon>
        <taxon>Mycosphaerellales</taxon>
        <taxon>Teratosphaeriaceae</taxon>
        <taxon>Meristemomyces</taxon>
    </lineage>
</organism>
<feature type="signal peptide" evidence="3">
    <location>
        <begin position="1"/>
        <end position="26"/>
    </location>
</feature>
<feature type="region of interest" description="Disordered" evidence="1">
    <location>
        <begin position="21"/>
        <end position="92"/>
    </location>
</feature>
<evidence type="ECO:0000256" key="3">
    <source>
        <dbReference type="SAM" id="SignalP"/>
    </source>
</evidence>
<keyword evidence="2" id="KW-1133">Transmembrane helix</keyword>
<comment type="caution">
    <text evidence="4">The sequence shown here is derived from an EMBL/GenBank/DDBJ whole genome shotgun (WGS) entry which is preliminary data.</text>
</comment>
<dbReference type="Proteomes" id="UP001310890">
    <property type="component" value="Unassembled WGS sequence"/>
</dbReference>
<reference evidence="4" key="1">
    <citation type="submission" date="2023-08" db="EMBL/GenBank/DDBJ databases">
        <title>Black Yeasts Isolated from many extreme environments.</title>
        <authorList>
            <person name="Coleine C."/>
            <person name="Stajich J.E."/>
            <person name="Selbmann L."/>
        </authorList>
    </citation>
    <scope>NUCLEOTIDE SEQUENCE</scope>
    <source>
        <strain evidence="4">CCFEE 5401</strain>
    </source>
</reference>
<evidence type="ECO:0000256" key="2">
    <source>
        <dbReference type="SAM" id="Phobius"/>
    </source>
</evidence>
<evidence type="ECO:0000256" key="1">
    <source>
        <dbReference type="SAM" id="MobiDB-lite"/>
    </source>
</evidence>
<keyword evidence="2" id="KW-0812">Transmembrane</keyword>
<gene>
    <name evidence="4" type="ORF">LTR62_000693</name>
</gene>
<feature type="transmembrane region" description="Helical" evidence="2">
    <location>
        <begin position="219"/>
        <end position="242"/>
    </location>
</feature>
<proteinExistence type="predicted"/>